<feature type="domain" description="CBS" evidence="2">
    <location>
        <begin position="1"/>
        <end position="58"/>
    </location>
</feature>
<dbReference type="CDD" id="cd04607">
    <property type="entry name" value="CBS_pair_NTP_transferase_assoc"/>
    <property type="match status" value="1"/>
</dbReference>
<dbReference type="Proteomes" id="UP000838686">
    <property type="component" value="Unassembled WGS sequence"/>
</dbReference>
<dbReference type="InterPro" id="IPR029044">
    <property type="entry name" value="Nucleotide-diphossugar_trans"/>
</dbReference>
<dbReference type="Pfam" id="PF00483">
    <property type="entry name" value="NTP_transferase"/>
    <property type="match status" value="1"/>
</dbReference>
<protein>
    <submittedName>
        <fullName evidence="3">UTP--glucose-1-phosphate uridylyltransferase</fullName>
        <ecNumber evidence="3">2.7.7.9</ecNumber>
    </submittedName>
</protein>
<keyword evidence="4" id="KW-1185">Reference proteome</keyword>
<gene>
    <name evidence="3" type="primary">cugP_2</name>
    <name evidence="3" type="ORF">PAECIP111893_00351</name>
</gene>
<dbReference type="InterPro" id="IPR000644">
    <property type="entry name" value="CBS_dom"/>
</dbReference>
<dbReference type="InterPro" id="IPR046342">
    <property type="entry name" value="CBS_dom_sf"/>
</dbReference>
<dbReference type="PANTHER" id="PTHR22572">
    <property type="entry name" value="SUGAR-1-PHOSPHATE GUANYL TRANSFERASE"/>
    <property type="match status" value="1"/>
</dbReference>
<dbReference type="SUPFAM" id="SSF54631">
    <property type="entry name" value="CBS-domain pair"/>
    <property type="match status" value="1"/>
</dbReference>
<comment type="caution">
    <text evidence="3">The sequence shown here is derived from an EMBL/GenBank/DDBJ whole genome shotgun (WGS) entry which is preliminary data.</text>
</comment>
<dbReference type="PROSITE" id="PS51371">
    <property type="entry name" value="CBS"/>
    <property type="match status" value="1"/>
</dbReference>
<evidence type="ECO:0000256" key="1">
    <source>
        <dbReference type="PROSITE-ProRule" id="PRU00703"/>
    </source>
</evidence>
<keyword evidence="3" id="KW-0548">Nucleotidyltransferase</keyword>
<sequence>MSTFHKVLITPNKTIMDALRIIDTGSKQIALVVSEDHVLLGTVTDGDIRRGLLRGESLYSLVTTVMNGNPVVAKSIDSRQTIFSLMRLHNLRQVPIIDKNGKVVRMELLESYIEKRSHSNPVVLMAGGLGTRLRPLTDNCPKPLLKVGKKPILEIILENFIECGFYRFYFTVNYKAEMIKDYFGDGSRWGVDIKYIDETERMGTAGSLSLLADFGLSEPLFVMNGDLLTKVNFHQLLDYHKETKALATMCVRDFDYQVPYGVIRTNGHTLIAIEEKPIQRFYVNAGIYLLEPRTLEMIPKKAFYDMPTLFEQIIASHYEASVFPIREYWLDIGRMDDFNRANGEYMENFE</sequence>
<keyword evidence="3" id="KW-0808">Transferase</keyword>
<organism evidence="3 4">
    <name type="scientific">Paenibacillus plantiphilus</name>
    <dbReference type="NCBI Taxonomy" id="2905650"/>
    <lineage>
        <taxon>Bacteria</taxon>
        <taxon>Bacillati</taxon>
        <taxon>Bacillota</taxon>
        <taxon>Bacilli</taxon>
        <taxon>Bacillales</taxon>
        <taxon>Paenibacillaceae</taxon>
        <taxon>Paenibacillus</taxon>
    </lineage>
</organism>
<evidence type="ECO:0000313" key="4">
    <source>
        <dbReference type="Proteomes" id="UP000838686"/>
    </source>
</evidence>
<dbReference type="EMBL" id="CAKMMF010000002">
    <property type="protein sequence ID" value="CAH1192892.1"/>
    <property type="molecule type" value="Genomic_DNA"/>
</dbReference>
<name>A0ABN8G0G3_9BACL</name>
<dbReference type="SUPFAM" id="SSF53448">
    <property type="entry name" value="Nucleotide-diphospho-sugar transferases"/>
    <property type="match status" value="1"/>
</dbReference>
<dbReference type="InterPro" id="IPR005835">
    <property type="entry name" value="NTP_transferase_dom"/>
</dbReference>
<accession>A0ABN8G0G3</accession>
<keyword evidence="1" id="KW-0129">CBS domain</keyword>
<evidence type="ECO:0000313" key="3">
    <source>
        <dbReference type="EMBL" id="CAH1192892.1"/>
    </source>
</evidence>
<dbReference type="InterPro" id="IPR050486">
    <property type="entry name" value="Mannose-1P_guanyltransferase"/>
</dbReference>
<reference evidence="3" key="1">
    <citation type="submission" date="2022-01" db="EMBL/GenBank/DDBJ databases">
        <authorList>
            <person name="Criscuolo A."/>
        </authorList>
    </citation>
    <scope>NUCLEOTIDE SEQUENCE</scope>
    <source>
        <strain evidence="3">CIP111893</strain>
    </source>
</reference>
<proteinExistence type="predicted"/>
<dbReference type="CDD" id="cd06426">
    <property type="entry name" value="NTP_transferase_like_2"/>
    <property type="match status" value="1"/>
</dbReference>
<dbReference type="Gene3D" id="3.10.580.10">
    <property type="entry name" value="CBS-domain"/>
    <property type="match status" value="1"/>
</dbReference>
<dbReference type="EC" id="2.7.7.9" evidence="3"/>
<dbReference type="RefSeq" id="WP_236338581.1">
    <property type="nucleotide sequence ID" value="NZ_CAKMMF010000002.1"/>
</dbReference>
<dbReference type="Gene3D" id="3.90.550.10">
    <property type="entry name" value="Spore Coat Polysaccharide Biosynthesis Protein SpsA, Chain A"/>
    <property type="match status" value="1"/>
</dbReference>
<dbReference type="GO" id="GO:0003983">
    <property type="term" value="F:UTP:glucose-1-phosphate uridylyltransferase activity"/>
    <property type="evidence" value="ECO:0007669"/>
    <property type="project" value="UniProtKB-EC"/>
</dbReference>
<dbReference type="Pfam" id="PF00571">
    <property type="entry name" value="CBS"/>
    <property type="match status" value="2"/>
</dbReference>
<evidence type="ECO:0000259" key="2">
    <source>
        <dbReference type="PROSITE" id="PS51371"/>
    </source>
</evidence>